<dbReference type="GeneID" id="54283942"/>
<feature type="compositionally biased region" description="Polar residues" evidence="1">
    <location>
        <begin position="573"/>
        <end position="587"/>
    </location>
</feature>
<dbReference type="Gene3D" id="2.30.29.30">
    <property type="entry name" value="Pleckstrin-homology domain (PH domain)/Phosphotyrosine-binding domain (PTB)"/>
    <property type="match status" value="1"/>
</dbReference>
<feature type="compositionally biased region" description="Polar residues" evidence="1">
    <location>
        <begin position="422"/>
        <end position="433"/>
    </location>
</feature>
<feature type="compositionally biased region" description="Low complexity" evidence="1">
    <location>
        <begin position="97"/>
        <end position="111"/>
    </location>
</feature>
<feature type="compositionally biased region" description="Low complexity" evidence="1">
    <location>
        <begin position="670"/>
        <end position="679"/>
    </location>
</feature>
<accession>A0A6A5Y7C7</accession>
<dbReference type="PANTHER" id="PTHR38700:SF1">
    <property type="entry name" value="PH DOMAIN-CONTAINING PROTEIN"/>
    <property type="match status" value="1"/>
</dbReference>
<dbReference type="InterPro" id="IPR011993">
    <property type="entry name" value="PH-like_dom_sf"/>
</dbReference>
<dbReference type="AlphaFoldDB" id="A0A6A5Y7C7"/>
<feature type="region of interest" description="Disordered" evidence="1">
    <location>
        <begin position="668"/>
        <end position="693"/>
    </location>
</feature>
<dbReference type="CDD" id="cd22249">
    <property type="entry name" value="UDM1_RNF168_RNF169-like"/>
    <property type="match status" value="1"/>
</dbReference>
<sequence>MVLQEEAERQRRVQEKLKAERRAKQEAEEAERKRQEQLRREEEEDAERQRAQKEAEEAERVRRAREEQERGKRLQKAESAARLKRREEEQAREAARAKAAQALTANSSSSPPSSPPRQGGGFGMFHRRRKDDLPASSESSPSGGGRPRQTSDGKDRDLDTIRPGGGGAVLGIDAPISAVNAGDRRVMIVCNQQHIYLPVNVTTTSLDLIKSAATVLTEPIDVRTAVIQENFTKVGLMRPIRNYEHIRDIMNSWDDDKQNDLIILDSRASGINQEELLAANAPTSRPGPFGCYMHYSSKPGKWTKKWIGLRQDGQLVISKSEDAKAEENLCHLSDFDLYTPTERKFSKIKPPKKVCFAVKSQLKSNIYVDETRFVNFFCTNDRAVAADFHKNLHDWRSWYLRNVLGEGQKKKGPDTKTAGGFRSTSGNPEQSAPQGHARNASVGSHYQLGTFSPLLDLDLFSKDNQKDDFKFGAFPDDAPLSRLDTKTMHQRKMSTRTKGPPPVSYSLNKDDMPPMPNRQNSFSPSTNSQEDGEVFASGGLLGRTYTQRQKVMNDREQHKNATLSGPFTEGPSLLNNMQSSQPSNDTLLSRRSSVRSNHHRRTSSDIQRSMSTRVKPKPLVDLTPTYREPPQHARKGKAFIPDTTSAPGPLVENATSLEEAIKVPSAVDWRTGPRPTTARTRGHFGPEGHERTRSLKGRGEALANHAVNNHENVPEDSNNAFTGGGLLAARTGFSQGHTPVGHGVMDGSKAKGPMLDLREGSKFATGSLLAGVERSQGGNGGGGQ</sequence>
<proteinExistence type="predicted"/>
<name>A0A6A5Y7C7_9PLEO</name>
<evidence type="ECO:0000313" key="3">
    <source>
        <dbReference type="Proteomes" id="UP000799778"/>
    </source>
</evidence>
<evidence type="ECO:0000256" key="1">
    <source>
        <dbReference type="SAM" id="MobiDB-lite"/>
    </source>
</evidence>
<feature type="compositionally biased region" description="Polar residues" evidence="1">
    <location>
        <begin position="517"/>
        <end position="529"/>
    </location>
</feature>
<dbReference type="PANTHER" id="PTHR38700">
    <property type="entry name" value="YALI0E22418P"/>
    <property type="match status" value="1"/>
</dbReference>
<dbReference type="RefSeq" id="XP_033389462.1">
    <property type="nucleotide sequence ID" value="XM_033526545.1"/>
</dbReference>
<dbReference type="OrthoDB" id="43122at2759"/>
<dbReference type="EMBL" id="ML978066">
    <property type="protein sequence ID" value="KAF2021123.1"/>
    <property type="molecule type" value="Genomic_DNA"/>
</dbReference>
<feature type="region of interest" description="Disordered" evidence="1">
    <location>
        <begin position="471"/>
        <end position="540"/>
    </location>
</feature>
<feature type="region of interest" description="Disordered" evidence="1">
    <location>
        <begin position="553"/>
        <end position="649"/>
    </location>
</feature>
<feature type="compositionally biased region" description="Basic and acidic residues" evidence="1">
    <location>
        <begin position="684"/>
        <end position="693"/>
    </location>
</feature>
<dbReference type="Proteomes" id="UP000799778">
    <property type="component" value="Unassembled WGS sequence"/>
</dbReference>
<protein>
    <recommendedName>
        <fullName evidence="4">PH domain-containing protein</fullName>
    </recommendedName>
</protein>
<keyword evidence="3" id="KW-1185">Reference proteome</keyword>
<evidence type="ECO:0008006" key="4">
    <source>
        <dbReference type="Google" id="ProtNLM"/>
    </source>
</evidence>
<feature type="compositionally biased region" description="Basic residues" evidence="1">
    <location>
        <begin position="592"/>
        <end position="601"/>
    </location>
</feature>
<gene>
    <name evidence="2" type="ORF">BU24DRAFT_416789</name>
</gene>
<feature type="region of interest" description="Disordered" evidence="1">
    <location>
        <begin position="1"/>
        <end position="166"/>
    </location>
</feature>
<feature type="region of interest" description="Disordered" evidence="1">
    <location>
        <begin position="408"/>
        <end position="439"/>
    </location>
</feature>
<evidence type="ECO:0000313" key="2">
    <source>
        <dbReference type="EMBL" id="KAF2021123.1"/>
    </source>
</evidence>
<organism evidence="2 3">
    <name type="scientific">Aaosphaeria arxii CBS 175.79</name>
    <dbReference type="NCBI Taxonomy" id="1450172"/>
    <lineage>
        <taxon>Eukaryota</taxon>
        <taxon>Fungi</taxon>
        <taxon>Dikarya</taxon>
        <taxon>Ascomycota</taxon>
        <taxon>Pezizomycotina</taxon>
        <taxon>Dothideomycetes</taxon>
        <taxon>Pleosporomycetidae</taxon>
        <taxon>Pleosporales</taxon>
        <taxon>Pleosporales incertae sedis</taxon>
        <taxon>Aaosphaeria</taxon>
    </lineage>
</organism>
<reference evidence="2" key="1">
    <citation type="journal article" date="2020" name="Stud. Mycol.">
        <title>101 Dothideomycetes genomes: a test case for predicting lifestyles and emergence of pathogens.</title>
        <authorList>
            <person name="Haridas S."/>
            <person name="Albert R."/>
            <person name="Binder M."/>
            <person name="Bloem J."/>
            <person name="Labutti K."/>
            <person name="Salamov A."/>
            <person name="Andreopoulos B."/>
            <person name="Baker S."/>
            <person name="Barry K."/>
            <person name="Bills G."/>
            <person name="Bluhm B."/>
            <person name="Cannon C."/>
            <person name="Castanera R."/>
            <person name="Culley D."/>
            <person name="Daum C."/>
            <person name="Ezra D."/>
            <person name="Gonzalez J."/>
            <person name="Henrissat B."/>
            <person name="Kuo A."/>
            <person name="Liang C."/>
            <person name="Lipzen A."/>
            <person name="Lutzoni F."/>
            <person name="Magnuson J."/>
            <person name="Mondo S."/>
            <person name="Nolan M."/>
            <person name="Ohm R."/>
            <person name="Pangilinan J."/>
            <person name="Park H.-J."/>
            <person name="Ramirez L."/>
            <person name="Alfaro M."/>
            <person name="Sun H."/>
            <person name="Tritt A."/>
            <person name="Yoshinaga Y."/>
            <person name="Zwiers L.-H."/>
            <person name="Turgeon B."/>
            <person name="Goodwin S."/>
            <person name="Spatafora J."/>
            <person name="Crous P."/>
            <person name="Grigoriev I."/>
        </authorList>
    </citation>
    <scope>NUCLEOTIDE SEQUENCE</scope>
    <source>
        <strain evidence="2">CBS 175.79</strain>
    </source>
</reference>
<feature type="compositionally biased region" description="Basic and acidic residues" evidence="1">
    <location>
        <begin position="149"/>
        <end position="160"/>
    </location>
</feature>
<feature type="compositionally biased region" description="Basic and acidic residues" evidence="1">
    <location>
        <begin position="1"/>
        <end position="96"/>
    </location>
</feature>